<feature type="compositionally biased region" description="Low complexity" evidence="1">
    <location>
        <begin position="356"/>
        <end position="379"/>
    </location>
</feature>
<reference evidence="2" key="1">
    <citation type="submission" date="2022-10" db="EMBL/GenBank/DDBJ databases">
        <authorList>
            <person name="Chen Y."/>
            <person name="Dougan E. K."/>
            <person name="Chan C."/>
            <person name="Rhodes N."/>
            <person name="Thang M."/>
        </authorList>
    </citation>
    <scope>NUCLEOTIDE SEQUENCE</scope>
</reference>
<sequence>MGTSYGSMLNDLDGALSQLKTSFGKGADMKRQNKNPFKAGSVERFHFNNSLRAETDPRVAEAEAKGTLPDIEHVKPASHTAELRSVGAMIGLRAAHGRHRLEIAEFYSNAQAQMKHWFSLIAAYFPDVSDEKKEEILLRWVPPTKDAVSVTSPPKGFYAPYLADVLGKLEHEEDGKDFTNLKDVVDDYRRQEFVFSRVGVSREKASHWTPKAIKELKPPIGTLVWQWTASAFQAYYPMPQKMIDEKISKARKKGKGKVKTMWSIHRGYAQKRTKLKALQEVTKWLWKTHSNNGGDASSEPSKKAVEEALKVAESEDNAVGGNGEDDVVQIPRDVMEVKPDKAGKDEKEADLDSEISGPHESSKSSSSSSSSSGPSAPKGKTAKAKASKAKAEPKKGAGRGRGRGTELPPPKAEVPKKRLVPLDTSDVKINQNLKARLDQISQDAAVGTSGSASSSGKAPAGKRRKT</sequence>
<evidence type="ECO:0000313" key="3">
    <source>
        <dbReference type="EMBL" id="CAL4789092.1"/>
    </source>
</evidence>
<feature type="region of interest" description="Disordered" evidence="1">
    <location>
        <begin position="289"/>
        <end position="426"/>
    </location>
</feature>
<dbReference type="Proteomes" id="UP001152797">
    <property type="component" value="Unassembled WGS sequence"/>
</dbReference>
<protein>
    <submittedName>
        <fullName evidence="3">Hemicentin-1</fullName>
    </submittedName>
</protein>
<feature type="compositionally biased region" description="Basic and acidic residues" evidence="1">
    <location>
        <begin position="333"/>
        <end position="347"/>
    </location>
</feature>
<evidence type="ECO:0000256" key="1">
    <source>
        <dbReference type="SAM" id="MobiDB-lite"/>
    </source>
</evidence>
<accession>A0A9P1G8P9</accession>
<dbReference type="EMBL" id="CAMXCT030003001">
    <property type="protein sequence ID" value="CAL4789092.1"/>
    <property type="molecule type" value="Genomic_DNA"/>
</dbReference>
<feature type="compositionally biased region" description="Basic and acidic residues" evidence="1">
    <location>
        <begin position="300"/>
        <end position="313"/>
    </location>
</feature>
<reference evidence="3 4" key="2">
    <citation type="submission" date="2024-05" db="EMBL/GenBank/DDBJ databases">
        <authorList>
            <person name="Chen Y."/>
            <person name="Shah S."/>
            <person name="Dougan E. K."/>
            <person name="Thang M."/>
            <person name="Chan C."/>
        </authorList>
    </citation>
    <scope>NUCLEOTIDE SEQUENCE [LARGE SCALE GENOMIC DNA]</scope>
</reference>
<proteinExistence type="predicted"/>
<name>A0A9P1G8P9_9DINO</name>
<comment type="caution">
    <text evidence="2">The sequence shown here is derived from an EMBL/GenBank/DDBJ whole genome shotgun (WGS) entry which is preliminary data.</text>
</comment>
<dbReference type="EMBL" id="CAMXCT010003001">
    <property type="protein sequence ID" value="CAI4001780.1"/>
    <property type="molecule type" value="Genomic_DNA"/>
</dbReference>
<evidence type="ECO:0000313" key="4">
    <source>
        <dbReference type="Proteomes" id="UP001152797"/>
    </source>
</evidence>
<feature type="compositionally biased region" description="Polar residues" evidence="1">
    <location>
        <begin position="289"/>
        <end position="299"/>
    </location>
</feature>
<keyword evidence="4" id="KW-1185">Reference proteome</keyword>
<dbReference type="AlphaFoldDB" id="A0A9P1G8P9"/>
<gene>
    <name evidence="2" type="ORF">C1SCF055_LOCUS27792</name>
</gene>
<organism evidence="2">
    <name type="scientific">Cladocopium goreaui</name>
    <dbReference type="NCBI Taxonomy" id="2562237"/>
    <lineage>
        <taxon>Eukaryota</taxon>
        <taxon>Sar</taxon>
        <taxon>Alveolata</taxon>
        <taxon>Dinophyceae</taxon>
        <taxon>Suessiales</taxon>
        <taxon>Symbiodiniaceae</taxon>
        <taxon>Cladocopium</taxon>
    </lineage>
</organism>
<dbReference type="EMBL" id="CAMXCT020003001">
    <property type="protein sequence ID" value="CAL1155155.1"/>
    <property type="molecule type" value="Genomic_DNA"/>
</dbReference>
<feature type="compositionally biased region" description="Low complexity" evidence="1">
    <location>
        <begin position="444"/>
        <end position="459"/>
    </location>
</feature>
<feature type="region of interest" description="Disordered" evidence="1">
    <location>
        <begin position="441"/>
        <end position="466"/>
    </location>
</feature>
<evidence type="ECO:0000313" key="2">
    <source>
        <dbReference type="EMBL" id="CAI4001780.1"/>
    </source>
</evidence>